<proteinExistence type="predicted"/>
<dbReference type="OrthoDB" id="9901140at2"/>
<dbReference type="PATRIC" id="fig|28087.4.peg.1646"/>
<dbReference type="AlphaFoldDB" id="A0A0W0YM49"/>
<feature type="region of interest" description="Disordered" evidence="1">
    <location>
        <begin position="1"/>
        <end position="27"/>
    </location>
</feature>
<organism evidence="2 3">
    <name type="scientific">Legionella sainthelensi</name>
    <dbReference type="NCBI Taxonomy" id="28087"/>
    <lineage>
        <taxon>Bacteria</taxon>
        <taxon>Pseudomonadati</taxon>
        <taxon>Pseudomonadota</taxon>
        <taxon>Gammaproteobacteria</taxon>
        <taxon>Legionellales</taxon>
        <taxon>Legionellaceae</taxon>
        <taxon>Legionella</taxon>
    </lineage>
</organism>
<evidence type="ECO:0000313" key="2">
    <source>
        <dbReference type="EMBL" id="KTD58012.1"/>
    </source>
</evidence>
<evidence type="ECO:0000256" key="1">
    <source>
        <dbReference type="SAM" id="MobiDB-lite"/>
    </source>
</evidence>
<accession>A0A0W0YM49</accession>
<reference evidence="2 3" key="1">
    <citation type="submission" date="2015-11" db="EMBL/GenBank/DDBJ databases">
        <title>Genomic analysis of 38 Legionella species identifies large and diverse effector repertoires.</title>
        <authorList>
            <person name="Burstein D."/>
            <person name="Amaro F."/>
            <person name="Zusman T."/>
            <person name="Lifshitz Z."/>
            <person name="Cohen O."/>
            <person name="Gilbert J.A."/>
            <person name="Pupko T."/>
            <person name="Shuman H.A."/>
            <person name="Segal G."/>
        </authorList>
    </citation>
    <scope>NUCLEOTIDE SEQUENCE [LARGE SCALE GENOMIC DNA]</scope>
    <source>
        <strain evidence="2 3">Mt.St.Helens-4</strain>
    </source>
</reference>
<dbReference type="EMBL" id="LNYV01000015">
    <property type="protein sequence ID" value="KTD58012.1"/>
    <property type="molecule type" value="Genomic_DNA"/>
</dbReference>
<dbReference type="Proteomes" id="UP000054621">
    <property type="component" value="Unassembled WGS sequence"/>
</dbReference>
<name>A0A0W0YM49_9GAMM</name>
<sequence length="85" mass="9754">MVIKIETLEKNSATHSTPEQDTKKNWLAKTNQNRAQLEITDTGRLSVYHFFSAKEMLKSKAVKNMLLTDSKDIETSIDETIQKKI</sequence>
<comment type="caution">
    <text evidence="2">The sequence shown here is derived from an EMBL/GenBank/DDBJ whole genome shotgun (WGS) entry which is preliminary data.</text>
</comment>
<protein>
    <submittedName>
        <fullName evidence="2">Uncharacterized protein</fullName>
    </submittedName>
</protein>
<gene>
    <name evidence="2" type="ORF">Lsai_1534</name>
</gene>
<evidence type="ECO:0000313" key="3">
    <source>
        <dbReference type="Proteomes" id="UP000054621"/>
    </source>
</evidence>
<dbReference type="RefSeq" id="WP_027270786.1">
    <property type="nucleotide sequence ID" value="NZ_CAAAJE010000010.1"/>
</dbReference>
<dbReference type="STRING" id="28087.Lsai_1534"/>